<dbReference type="GO" id="GO:0006002">
    <property type="term" value="P:fructose 6-phosphate metabolic process"/>
    <property type="evidence" value="ECO:0007669"/>
    <property type="project" value="TreeGrafter"/>
</dbReference>
<dbReference type="Pfam" id="PF01380">
    <property type="entry name" value="SIS"/>
    <property type="match status" value="2"/>
</dbReference>
<dbReference type="SUPFAM" id="SSF56235">
    <property type="entry name" value="N-terminal nucleophile aminohydrolases (Ntn hydrolases)"/>
    <property type="match status" value="1"/>
</dbReference>
<dbReference type="GO" id="GO:0046349">
    <property type="term" value="P:amino sugar biosynthetic process"/>
    <property type="evidence" value="ECO:0007669"/>
    <property type="project" value="UniProtKB-ARBA"/>
</dbReference>
<dbReference type="EC" id="2.6.1.16" evidence="3"/>
<dbReference type="CDD" id="cd05008">
    <property type="entry name" value="SIS_GlmS_GlmD_1"/>
    <property type="match status" value="1"/>
</dbReference>
<dbReference type="CDD" id="cd00714">
    <property type="entry name" value="GFAT"/>
    <property type="match status" value="1"/>
</dbReference>
<feature type="domain" description="SIS" evidence="11">
    <location>
        <begin position="459"/>
        <end position="602"/>
    </location>
</feature>
<dbReference type="GO" id="GO:0097367">
    <property type="term" value="F:carbohydrate derivative binding"/>
    <property type="evidence" value="ECO:0007669"/>
    <property type="project" value="InterPro"/>
</dbReference>
<evidence type="ECO:0000256" key="4">
    <source>
        <dbReference type="ARBA" id="ARBA00016090"/>
    </source>
</evidence>
<feature type="domain" description="Glutamine amidotransferase type-2" evidence="10">
    <location>
        <begin position="2"/>
        <end position="219"/>
    </location>
</feature>
<name>A0A3B0YZG1_9ZZZZ</name>
<evidence type="ECO:0000259" key="10">
    <source>
        <dbReference type="PROSITE" id="PS51278"/>
    </source>
</evidence>
<evidence type="ECO:0000256" key="6">
    <source>
        <dbReference type="ARBA" id="ARBA00022576"/>
    </source>
</evidence>
<dbReference type="GO" id="GO:0004360">
    <property type="term" value="F:glutamine-fructose-6-phosphate transaminase (isomerizing) activity"/>
    <property type="evidence" value="ECO:0007669"/>
    <property type="project" value="UniProtKB-EC"/>
</dbReference>
<evidence type="ECO:0000256" key="3">
    <source>
        <dbReference type="ARBA" id="ARBA00012916"/>
    </source>
</evidence>
<keyword evidence="9" id="KW-0315">Glutamine amidotransferase</keyword>
<keyword evidence="6 12" id="KW-0032">Aminotransferase</keyword>
<dbReference type="Gene3D" id="3.40.50.10490">
    <property type="entry name" value="Glucose-6-phosphate isomerase like protein, domain 1"/>
    <property type="match status" value="2"/>
</dbReference>
<dbReference type="InterPro" id="IPR047084">
    <property type="entry name" value="GFAT_N"/>
</dbReference>
<dbReference type="InterPro" id="IPR035490">
    <property type="entry name" value="GlmS/FrlB_SIS"/>
</dbReference>
<gene>
    <name evidence="12" type="ORF">MNBD_GAMMA16-2266</name>
</gene>
<evidence type="ECO:0000256" key="5">
    <source>
        <dbReference type="ARBA" id="ARBA00022490"/>
    </source>
</evidence>
<keyword evidence="5" id="KW-0963">Cytoplasm</keyword>
<sequence>MCGIIGAVAERDVIPILLQGLKRLEYRGYDSAGIAVTQDNNDLARSRTAGKVAQLEALLDSEPMRGVVGIAHTRWATHGKPNTSNAHPHICNKRFAVVHNGIIENFELLREQQKNKGYLFTSETDTEVVVHQIHEHYETSKDLLRAVQLTIKDLLGAYALGVLSSEEPDRLIAARLGSPLVIGVGIGEYFIASEISALLPVTQRFIYLEEGDIADIKRGSLTIYDLNGNVVQRPIKESELTVDAVERGNYRHFMLKEIFEQPHAISETLLGCINGNRVIEESFGHNAKEIFDEVQGVHILACGTSYHAGMVARYWLESLSGIPCSIEIASEFRYRKPIVRKNSLIVTISQSGETADTLAALKEAKKLGFGKSLVICNVPESALVRESDLVFLTRAGPEIGVASTKAFTTQLVALLLLAILLGRRHRISDEQEEELVKQLLSLPAKVERVLAQAPQIEALAEDFADKHHALFLGRGAQYPIAMEGALKLKEISYIHAEAYPAGELKHGPLALVDADMPIIAVAPNNELLEKLKSNLQEVRARGGILYVFADEIWDEKDQQDSNMTLFNIESTADTIAPIVYTVPLQLLSYYVAILKGTDVDQPRNLAKSVTVE</sequence>
<dbReference type="PROSITE" id="PS51464">
    <property type="entry name" value="SIS"/>
    <property type="match status" value="2"/>
</dbReference>
<evidence type="ECO:0000256" key="9">
    <source>
        <dbReference type="ARBA" id="ARBA00022962"/>
    </source>
</evidence>
<comment type="subcellular location">
    <subcellularLocation>
        <location evidence="2">Cytoplasm</location>
    </subcellularLocation>
</comment>
<protein>
    <recommendedName>
        <fullName evidence="4">Glutamine--fructose-6-phosphate aminotransferase [isomerizing]</fullName>
        <ecNumber evidence="3">2.6.1.16</ecNumber>
    </recommendedName>
</protein>
<dbReference type="InterPro" id="IPR046348">
    <property type="entry name" value="SIS_dom_sf"/>
</dbReference>
<proteinExistence type="inferred from homology"/>
<dbReference type="EMBL" id="UOFO01000094">
    <property type="protein sequence ID" value="VAW86448.1"/>
    <property type="molecule type" value="Genomic_DNA"/>
</dbReference>
<dbReference type="InterPro" id="IPR005855">
    <property type="entry name" value="GFAT"/>
</dbReference>
<dbReference type="Pfam" id="PF13522">
    <property type="entry name" value="GATase_6"/>
    <property type="match status" value="1"/>
</dbReference>
<reference evidence="12" key="1">
    <citation type="submission" date="2018-06" db="EMBL/GenBank/DDBJ databases">
        <authorList>
            <person name="Zhirakovskaya E."/>
        </authorList>
    </citation>
    <scope>NUCLEOTIDE SEQUENCE</scope>
</reference>
<dbReference type="FunFam" id="3.40.50.10490:FF:000001">
    <property type="entry name" value="Glutamine--fructose-6-phosphate aminotransferase [isomerizing]"/>
    <property type="match status" value="1"/>
</dbReference>
<dbReference type="NCBIfam" id="TIGR01135">
    <property type="entry name" value="glmS"/>
    <property type="match status" value="1"/>
</dbReference>
<dbReference type="Gene3D" id="3.60.20.10">
    <property type="entry name" value="Glutamine Phosphoribosylpyrophosphate, subunit 1, domain 1"/>
    <property type="match status" value="1"/>
</dbReference>
<dbReference type="AlphaFoldDB" id="A0A3B0YZG1"/>
<dbReference type="InterPro" id="IPR035466">
    <property type="entry name" value="GlmS/AgaS_SIS"/>
</dbReference>
<evidence type="ECO:0000259" key="11">
    <source>
        <dbReference type="PROSITE" id="PS51464"/>
    </source>
</evidence>
<keyword evidence="8" id="KW-0677">Repeat</keyword>
<dbReference type="InterPro" id="IPR017932">
    <property type="entry name" value="GATase_2_dom"/>
</dbReference>
<dbReference type="InterPro" id="IPR029055">
    <property type="entry name" value="Ntn_hydrolases_N"/>
</dbReference>
<accession>A0A3B0YZG1</accession>
<dbReference type="PANTHER" id="PTHR10937:SF0">
    <property type="entry name" value="GLUTAMINE--FRUCTOSE-6-PHOSPHATE TRANSAMINASE (ISOMERIZING)"/>
    <property type="match status" value="1"/>
</dbReference>
<keyword evidence="7 12" id="KW-0808">Transferase</keyword>
<dbReference type="GO" id="GO:0005829">
    <property type="term" value="C:cytosol"/>
    <property type="evidence" value="ECO:0007669"/>
    <property type="project" value="TreeGrafter"/>
</dbReference>
<dbReference type="CDD" id="cd05009">
    <property type="entry name" value="SIS_GlmS_GlmD_2"/>
    <property type="match status" value="1"/>
</dbReference>
<feature type="domain" description="SIS" evidence="11">
    <location>
        <begin position="286"/>
        <end position="428"/>
    </location>
</feature>
<dbReference type="GO" id="GO:0006047">
    <property type="term" value="P:UDP-N-acetylglucosamine metabolic process"/>
    <property type="evidence" value="ECO:0007669"/>
    <property type="project" value="TreeGrafter"/>
</dbReference>
<organism evidence="12">
    <name type="scientific">hydrothermal vent metagenome</name>
    <dbReference type="NCBI Taxonomy" id="652676"/>
    <lineage>
        <taxon>unclassified sequences</taxon>
        <taxon>metagenomes</taxon>
        <taxon>ecological metagenomes</taxon>
    </lineage>
</organism>
<dbReference type="FunFam" id="3.40.50.10490:FF:000002">
    <property type="entry name" value="Glutamine--fructose-6-phosphate aminotransferase [isomerizing]"/>
    <property type="match status" value="1"/>
</dbReference>
<evidence type="ECO:0000256" key="8">
    <source>
        <dbReference type="ARBA" id="ARBA00022737"/>
    </source>
</evidence>
<evidence type="ECO:0000256" key="7">
    <source>
        <dbReference type="ARBA" id="ARBA00022679"/>
    </source>
</evidence>
<dbReference type="PROSITE" id="PS51278">
    <property type="entry name" value="GATASE_TYPE_2"/>
    <property type="match status" value="1"/>
</dbReference>
<dbReference type="NCBIfam" id="NF001484">
    <property type="entry name" value="PRK00331.1"/>
    <property type="match status" value="1"/>
</dbReference>
<dbReference type="HAMAP" id="MF_00164">
    <property type="entry name" value="GlmS"/>
    <property type="match status" value="1"/>
</dbReference>
<evidence type="ECO:0000256" key="1">
    <source>
        <dbReference type="ARBA" id="ARBA00001031"/>
    </source>
</evidence>
<evidence type="ECO:0000256" key="2">
    <source>
        <dbReference type="ARBA" id="ARBA00004496"/>
    </source>
</evidence>
<dbReference type="GO" id="GO:0006487">
    <property type="term" value="P:protein N-linked glycosylation"/>
    <property type="evidence" value="ECO:0007669"/>
    <property type="project" value="TreeGrafter"/>
</dbReference>
<dbReference type="SUPFAM" id="SSF53697">
    <property type="entry name" value="SIS domain"/>
    <property type="match status" value="1"/>
</dbReference>
<dbReference type="PANTHER" id="PTHR10937">
    <property type="entry name" value="GLUCOSAMINE--FRUCTOSE-6-PHOSPHATE AMINOTRANSFERASE, ISOMERIZING"/>
    <property type="match status" value="1"/>
</dbReference>
<dbReference type="InterPro" id="IPR001347">
    <property type="entry name" value="SIS_dom"/>
</dbReference>
<comment type="catalytic activity">
    <reaction evidence="1">
        <text>D-fructose 6-phosphate + L-glutamine = D-glucosamine 6-phosphate + L-glutamate</text>
        <dbReference type="Rhea" id="RHEA:13237"/>
        <dbReference type="ChEBI" id="CHEBI:29985"/>
        <dbReference type="ChEBI" id="CHEBI:58359"/>
        <dbReference type="ChEBI" id="CHEBI:58725"/>
        <dbReference type="ChEBI" id="CHEBI:61527"/>
        <dbReference type="EC" id="2.6.1.16"/>
    </reaction>
</comment>
<dbReference type="FunFam" id="3.60.20.10:FF:000006">
    <property type="entry name" value="Glutamine--fructose-6-phosphate aminotransferase [isomerizing]"/>
    <property type="match status" value="1"/>
</dbReference>
<evidence type="ECO:0000313" key="12">
    <source>
        <dbReference type="EMBL" id="VAW86448.1"/>
    </source>
</evidence>